<evidence type="ECO:0000313" key="1">
    <source>
        <dbReference type="EMBL" id="ENZ50487.1"/>
    </source>
</evidence>
<name>R0C1X8_9FIRM</name>
<keyword evidence="2" id="KW-1185">Reference proteome</keyword>
<proteinExistence type="predicted"/>
<accession>R0C1X8</accession>
<organism evidence="1 2">
    <name type="scientific">Enterocloster bolteae 90A9</name>
    <dbReference type="NCBI Taxonomy" id="997894"/>
    <lineage>
        <taxon>Bacteria</taxon>
        <taxon>Bacillati</taxon>
        <taxon>Bacillota</taxon>
        <taxon>Clostridia</taxon>
        <taxon>Lachnospirales</taxon>
        <taxon>Lachnospiraceae</taxon>
        <taxon>Enterocloster</taxon>
    </lineage>
</organism>
<gene>
    <name evidence="1" type="ORF">HMPREF1085_01968</name>
</gene>
<sequence>MTARVCVKWTGRFSLRRSLCAYRNSKGILKKIPFWLHFSHILEKAENRHEIVFL</sequence>
<comment type="caution">
    <text evidence="1">The sequence shown here is derived from an EMBL/GenBank/DDBJ whole genome shotgun (WGS) entry which is preliminary data.</text>
</comment>
<protein>
    <submittedName>
        <fullName evidence="1">Uncharacterized protein</fullName>
    </submittedName>
</protein>
<dbReference type="AlphaFoldDB" id="R0C1X8"/>
<evidence type="ECO:0000313" key="2">
    <source>
        <dbReference type="Proteomes" id="UP000013126"/>
    </source>
</evidence>
<dbReference type="EMBL" id="AGYH01000005">
    <property type="protein sequence ID" value="ENZ50487.1"/>
    <property type="molecule type" value="Genomic_DNA"/>
</dbReference>
<reference evidence="1 2" key="1">
    <citation type="submission" date="2013-01" db="EMBL/GenBank/DDBJ databases">
        <title>The Genome Sequence of Clostridium bolteae 90A9.</title>
        <authorList>
            <consortium name="The Broad Institute Genome Sequencing Platform"/>
            <person name="Earl A."/>
            <person name="Ward D."/>
            <person name="Feldgarden M."/>
            <person name="Gevers D."/>
            <person name="Courvalin P."/>
            <person name="Lambert T."/>
            <person name="Walker B."/>
            <person name="Young S.K."/>
            <person name="Zeng Q."/>
            <person name="Gargeya S."/>
            <person name="Fitzgerald M."/>
            <person name="Haas B."/>
            <person name="Abouelleil A."/>
            <person name="Alvarado L."/>
            <person name="Arachchi H.M."/>
            <person name="Berlin A.M."/>
            <person name="Chapman S.B."/>
            <person name="Dewar J."/>
            <person name="Goldberg J."/>
            <person name="Griggs A."/>
            <person name="Gujja S."/>
            <person name="Hansen M."/>
            <person name="Howarth C."/>
            <person name="Imamovic A."/>
            <person name="Larimer J."/>
            <person name="McCowan C."/>
            <person name="Murphy C."/>
            <person name="Neiman D."/>
            <person name="Pearson M."/>
            <person name="Priest M."/>
            <person name="Roberts A."/>
            <person name="Saif S."/>
            <person name="Shea T."/>
            <person name="Sisk P."/>
            <person name="Sykes S."/>
            <person name="Wortman J."/>
            <person name="Nusbaum C."/>
            <person name="Birren B."/>
        </authorList>
    </citation>
    <scope>NUCLEOTIDE SEQUENCE [LARGE SCALE GENOMIC DNA]</scope>
    <source>
        <strain evidence="1 2">90A9</strain>
    </source>
</reference>
<dbReference type="HOGENOM" id="CLU_3041936_0_0_9"/>
<dbReference type="Proteomes" id="UP000013126">
    <property type="component" value="Unassembled WGS sequence"/>
</dbReference>